<dbReference type="RefSeq" id="WP_033083878.1">
    <property type="nucleotide sequence ID" value="NZ_JQEC01000055.1"/>
</dbReference>
<keyword evidence="1" id="KW-0472">Membrane</keyword>
<reference evidence="2 3" key="1">
    <citation type="submission" date="2014-08" db="EMBL/GenBank/DDBJ databases">
        <title>Genomic and Phenotypic Diversity of Colwellia psychrerythraea strains from Disparate Marine Basins.</title>
        <authorList>
            <person name="Techtmann S.M."/>
            <person name="Stelling S.C."/>
            <person name="Utturkar S.M."/>
            <person name="Alshibli N."/>
            <person name="Harris A."/>
            <person name="Brown S.D."/>
            <person name="Hazen T.C."/>
        </authorList>
    </citation>
    <scope>NUCLEOTIDE SEQUENCE [LARGE SCALE GENOMIC DNA]</scope>
    <source>
        <strain evidence="2 3">GAB14E</strain>
    </source>
</reference>
<evidence type="ECO:0000313" key="2">
    <source>
        <dbReference type="EMBL" id="KGJ89513.1"/>
    </source>
</evidence>
<sequence length="187" mass="21179">MDKSIIVFGTIFAAFIAGVFSYFNLINSKEQKVSEFRQSWINDFRKELAALVASVFYLAYYYSNTIEPKASDVEESHRLYVAACTGLLTRINAKDPDIPTKHLNSTFLTNLNELQNAFNLQDYNKVKILANFLVKSSSPLLKAEWERVKRGEESYRRTKIYAGLVCAVGLIVISIFLNAYTTMASST</sequence>
<dbReference type="PATRIC" id="fig|28229.3.peg.3915"/>
<keyword evidence="1" id="KW-1133">Transmembrane helix</keyword>
<organism evidence="2 3">
    <name type="scientific">Colwellia psychrerythraea</name>
    <name type="common">Vibrio psychroerythus</name>
    <dbReference type="NCBI Taxonomy" id="28229"/>
    <lineage>
        <taxon>Bacteria</taxon>
        <taxon>Pseudomonadati</taxon>
        <taxon>Pseudomonadota</taxon>
        <taxon>Gammaproteobacteria</taxon>
        <taxon>Alteromonadales</taxon>
        <taxon>Colwelliaceae</taxon>
        <taxon>Colwellia</taxon>
    </lineage>
</organism>
<accession>A0A099KIU4</accession>
<proteinExistence type="predicted"/>
<keyword evidence="1" id="KW-0812">Transmembrane</keyword>
<dbReference type="OrthoDB" id="5919045at2"/>
<name>A0A099KIU4_COLPS</name>
<evidence type="ECO:0000313" key="3">
    <source>
        <dbReference type="Proteomes" id="UP000029868"/>
    </source>
</evidence>
<dbReference type="EMBL" id="JQEC01000055">
    <property type="protein sequence ID" value="KGJ89513.1"/>
    <property type="molecule type" value="Genomic_DNA"/>
</dbReference>
<feature type="transmembrane region" description="Helical" evidence="1">
    <location>
        <begin position="160"/>
        <end position="180"/>
    </location>
</feature>
<comment type="caution">
    <text evidence="2">The sequence shown here is derived from an EMBL/GenBank/DDBJ whole genome shotgun (WGS) entry which is preliminary data.</text>
</comment>
<dbReference type="AlphaFoldDB" id="A0A099KIU4"/>
<protein>
    <submittedName>
        <fullName evidence="2">Uncharacterized protein</fullName>
    </submittedName>
</protein>
<gene>
    <name evidence="2" type="ORF">GAB14E_0706</name>
</gene>
<dbReference type="Proteomes" id="UP000029868">
    <property type="component" value="Unassembled WGS sequence"/>
</dbReference>
<feature type="transmembrane region" description="Helical" evidence="1">
    <location>
        <begin position="6"/>
        <end position="26"/>
    </location>
</feature>
<evidence type="ECO:0000256" key="1">
    <source>
        <dbReference type="SAM" id="Phobius"/>
    </source>
</evidence>